<reference evidence="2 3" key="1">
    <citation type="journal article" date="2016" name="Nat. Commun.">
        <title>Ectomycorrhizal ecology is imprinted in the genome of the dominant symbiotic fungus Cenococcum geophilum.</title>
        <authorList>
            <consortium name="DOE Joint Genome Institute"/>
            <person name="Peter M."/>
            <person name="Kohler A."/>
            <person name="Ohm R.A."/>
            <person name="Kuo A."/>
            <person name="Krutzmann J."/>
            <person name="Morin E."/>
            <person name="Arend M."/>
            <person name="Barry K.W."/>
            <person name="Binder M."/>
            <person name="Choi C."/>
            <person name="Clum A."/>
            <person name="Copeland A."/>
            <person name="Grisel N."/>
            <person name="Haridas S."/>
            <person name="Kipfer T."/>
            <person name="LaButti K."/>
            <person name="Lindquist E."/>
            <person name="Lipzen A."/>
            <person name="Maire R."/>
            <person name="Meier B."/>
            <person name="Mihaltcheva S."/>
            <person name="Molinier V."/>
            <person name="Murat C."/>
            <person name="Poggeler S."/>
            <person name="Quandt C.A."/>
            <person name="Sperisen C."/>
            <person name="Tritt A."/>
            <person name="Tisserant E."/>
            <person name="Crous P.W."/>
            <person name="Henrissat B."/>
            <person name="Nehls U."/>
            <person name="Egli S."/>
            <person name="Spatafora J.W."/>
            <person name="Grigoriev I.V."/>
            <person name="Martin F.M."/>
        </authorList>
    </citation>
    <scope>NUCLEOTIDE SEQUENCE [LARGE SCALE GENOMIC DNA]</scope>
    <source>
        <strain evidence="2 3">CBS 459.81</strain>
    </source>
</reference>
<organism evidence="2 3">
    <name type="scientific">Lepidopterella palustris CBS 459.81</name>
    <dbReference type="NCBI Taxonomy" id="1314670"/>
    <lineage>
        <taxon>Eukaryota</taxon>
        <taxon>Fungi</taxon>
        <taxon>Dikarya</taxon>
        <taxon>Ascomycota</taxon>
        <taxon>Pezizomycotina</taxon>
        <taxon>Dothideomycetes</taxon>
        <taxon>Pleosporomycetidae</taxon>
        <taxon>Mytilinidiales</taxon>
        <taxon>Argynnaceae</taxon>
        <taxon>Lepidopterella</taxon>
    </lineage>
</organism>
<evidence type="ECO:0000313" key="3">
    <source>
        <dbReference type="Proteomes" id="UP000250266"/>
    </source>
</evidence>
<dbReference type="Pfam" id="PF06985">
    <property type="entry name" value="HET"/>
    <property type="match status" value="1"/>
</dbReference>
<keyword evidence="3" id="KW-1185">Reference proteome</keyword>
<dbReference type="InterPro" id="IPR010730">
    <property type="entry name" value="HET"/>
</dbReference>
<dbReference type="Proteomes" id="UP000250266">
    <property type="component" value="Unassembled WGS sequence"/>
</dbReference>
<dbReference type="PANTHER" id="PTHR24148">
    <property type="entry name" value="ANKYRIN REPEAT DOMAIN-CONTAINING PROTEIN 39 HOMOLOG-RELATED"/>
    <property type="match status" value="1"/>
</dbReference>
<name>A0A8E2E875_9PEZI</name>
<evidence type="ECO:0000259" key="1">
    <source>
        <dbReference type="Pfam" id="PF06985"/>
    </source>
</evidence>
<accession>A0A8E2E875</accession>
<feature type="domain" description="Heterokaryon incompatibility" evidence="1">
    <location>
        <begin position="94"/>
        <end position="208"/>
    </location>
</feature>
<dbReference type="AlphaFoldDB" id="A0A8E2E875"/>
<proteinExistence type="predicted"/>
<dbReference type="EMBL" id="KV745018">
    <property type="protein sequence ID" value="OCK79182.1"/>
    <property type="molecule type" value="Genomic_DNA"/>
</dbReference>
<dbReference type="InterPro" id="IPR052895">
    <property type="entry name" value="HetReg/Transcr_Mod"/>
</dbReference>
<evidence type="ECO:0000313" key="2">
    <source>
        <dbReference type="EMBL" id="OCK79182.1"/>
    </source>
</evidence>
<dbReference type="PANTHER" id="PTHR24148:SF73">
    <property type="entry name" value="HET DOMAIN PROTEIN (AFU_ORTHOLOGUE AFUA_8G01020)"/>
    <property type="match status" value="1"/>
</dbReference>
<dbReference type="Pfam" id="PF26639">
    <property type="entry name" value="Het-6_barrel"/>
    <property type="match status" value="1"/>
</dbReference>
<dbReference type="OrthoDB" id="2157530at2759"/>
<sequence>MSVEVGCKNASNWSDNSVKYSRFAWPKPQIYLSNRLENALFTSQNCADGKPKIYQPLNSEVHDFRLVILLPSPEFSSMLECRLEYTTLENDRPYEALSYVWGSPEFTQEIRLNNKLFYITPNLETVLRHLRHSADERRLWVDAICIDQTNIDERNDQVGYMSEIYSHCSMDLFWLGEHDDEIVRGMAIIKKMDGFDINNLRTLDWENETACKPDTGQRDLHFRKRVDSQKPATDLPHMQSGGASTVLDVLASFRETNATDPRDKIFALLGLVPDDLGIAVNYRHSTKTVFVTVTAAIINCHANLDIICQPRWAICNNPGRLPELPSWTPGFAAPGYVTFLFSQRGIFNAGDAAASMPCDISPLGQLNVDGIFLGALTKMKGHTHSSLRAENLNQISYSDLPWHLMRSLAEPLPRYLLSLRHYIDAHPTVRLSPEDIAHDGHIFNTTHDNEKHAIEQWHKLRSDSIMKKVLIDWRFAVTDIGFFAMVPLEAEEGDQAVVLRGGKVPLVLRRVGDWEGGRERYIVVGGAYVHGFMDGEARLWVGEGKLVERGIGLV</sequence>
<gene>
    <name evidence="2" type="ORF">K432DRAFT_455988</name>
</gene>
<protein>
    <recommendedName>
        <fullName evidence="1">Heterokaryon incompatibility domain-containing protein</fullName>
    </recommendedName>
</protein>